<dbReference type="SUPFAM" id="SSF54928">
    <property type="entry name" value="RNA-binding domain, RBD"/>
    <property type="match status" value="1"/>
</dbReference>
<dbReference type="GO" id="GO:0003723">
    <property type="term" value="F:RNA binding"/>
    <property type="evidence" value="ECO:0007669"/>
    <property type="project" value="UniProtKB-UniRule"/>
</dbReference>
<dbReference type="AlphaFoldDB" id="A0A7M7N1R1"/>
<dbReference type="SUPFAM" id="SSF46785">
    <property type="entry name" value="Winged helix' DNA-binding domain"/>
    <property type="match status" value="1"/>
</dbReference>
<evidence type="ECO:0000256" key="4">
    <source>
        <dbReference type="SAM" id="MobiDB-lite"/>
    </source>
</evidence>
<feature type="compositionally biased region" description="Basic and acidic residues" evidence="4">
    <location>
        <begin position="536"/>
        <end position="557"/>
    </location>
</feature>
<feature type="compositionally biased region" description="Basic and acidic residues" evidence="4">
    <location>
        <begin position="568"/>
        <end position="586"/>
    </location>
</feature>
<feature type="compositionally biased region" description="Basic residues" evidence="4">
    <location>
        <begin position="1054"/>
        <end position="1063"/>
    </location>
</feature>
<dbReference type="InterPro" id="IPR045180">
    <property type="entry name" value="La_dom_prot"/>
</dbReference>
<feature type="compositionally biased region" description="Polar residues" evidence="4">
    <location>
        <begin position="438"/>
        <end position="481"/>
    </location>
</feature>
<feature type="compositionally biased region" description="Polar residues" evidence="4">
    <location>
        <begin position="57"/>
        <end position="67"/>
    </location>
</feature>
<organism evidence="6 7">
    <name type="scientific">Strongylocentrotus purpuratus</name>
    <name type="common">Purple sea urchin</name>
    <dbReference type="NCBI Taxonomy" id="7668"/>
    <lineage>
        <taxon>Eukaryota</taxon>
        <taxon>Metazoa</taxon>
        <taxon>Echinodermata</taxon>
        <taxon>Eleutherozoa</taxon>
        <taxon>Echinozoa</taxon>
        <taxon>Echinoidea</taxon>
        <taxon>Euechinoidea</taxon>
        <taxon>Echinacea</taxon>
        <taxon>Camarodonta</taxon>
        <taxon>Echinidea</taxon>
        <taxon>Strongylocentrotidae</taxon>
        <taxon>Strongylocentrotus</taxon>
    </lineage>
</organism>
<name>A0A7M7N1R1_STRPU</name>
<dbReference type="GeneID" id="593659"/>
<proteinExistence type="predicted"/>
<dbReference type="InterPro" id="IPR035979">
    <property type="entry name" value="RBD_domain_sf"/>
</dbReference>
<feature type="compositionally biased region" description="Low complexity" evidence="4">
    <location>
        <begin position="874"/>
        <end position="929"/>
    </location>
</feature>
<dbReference type="Proteomes" id="UP000007110">
    <property type="component" value="Unassembled WGS sequence"/>
</dbReference>
<dbReference type="Pfam" id="PF26088">
    <property type="entry name" value="RRM_LARP4"/>
    <property type="match status" value="1"/>
</dbReference>
<evidence type="ECO:0000256" key="1">
    <source>
        <dbReference type="ARBA" id="ARBA00022553"/>
    </source>
</evidence>
<dbReference type="SMART" id="SM00715">
    <property type="entry name" value="LA"/>
    <property type="match status" value="1"/>
</dbReference>
<dbReference type="Gene3D" id="1.10.10.10">
    <property type="entry name" value="Winged helix-like DNA-binding domain superfamily/Winged helix DNA-binding domain"/>
    <property type="match status" value="1"/>
</dbReference>
<feature type="compositionally biased region" description="Polar residues" evidence="4">
    <location>
        <begin position="967"/>
        <end position="1012"/>
    </location>
</feature>
<feature type="compositionally biased region" description="Low complexity" evidence="4">
    <location>
        <begin position="762"/>
        <end position="773"/>
    </location>
</feature>
<evidence type="ECO:0000259" key="5">
    <source>
        <dbReference type="PROSITE" id="PS50961"/>
    </source>
</evidence>
<feature type="region of interest" description="Disordered" evidence="4">
    <location>
        <begin position="438"/>
        <end position="1063"/>
    </location>
</feature>
<evidence type="ECO:0000256" key="3">
    <source>
        <dbReference type="PROSITE-ProRule" id="PRU00332"/>
    </source>
</evidence>
<feature type="compositionally biased region" description="Low complexity" evidence="4">
    <location>
        <begin position="634"/>
        <end position="662"/>
    </location>
</feature>
<dbReference type="PANTHER" id="PTHR22792:SF131">
    <property type="entry name" value="LA-RELATED PROTEIN LARP4B"/>
    <property type="match status" value="1"/>
</dbReference>
<feature type="compositionally biased region" description="Low complexity" evidence="4">
    <location>
        <begin position="823"/>
        <end position="867"/>
    </location>
</feature>
<dbReference type="InterPro" id="IPR036390">
    <property type="entry name" value="WH_DNA-bd_sf"/>
</dbReference>
<dbReference type="InterPro" id="IPR006630">
    <property type="entry name" value="La_HTH"/>
</dbReference>
<evidence type="ECO:0000256" key="2">
    <source>
        <dbReference type="ARBA" id="ARBA00022884"/>
    </source>
</evidence>
<feature type="compositionally biased region" description="Polar residues" evidence="4">
    <location>
        <begin position="74"/>
        <end position="89"/>
    </location>
</feature>
<keyword evidence="2 3" id="KW-0694">RNA-binding</keyword>
<feature type="region of interest" description="Disordered" evidence="4">
    <location>
        <begin position="16"/>
        <end position="99"/>
    </location>
</feature>
<dbReference type="PANTHER" id="PTHR22792">
    <property type="entry name" value="LUPUS LA PROTEIN-RELATED"/>
    <property type="match status" value="1"/>
</dbReference>
<evidence type="ECO:0000313" key="6">
    <source>
        <dbReference type="EnsemblMetazoa" id="XP_030829968"/>
    </source>
</evidence>
<feature type="compositionally biased region" description="Basic and acidic residues" evidence="4">
    <location>
        <begin position="673"/>
        <end position="684"/>
    </location>
</feature>
<accession>A0A7M7N1R1</accession>
<keyword evidence="7" id="KW-1185">Reference proteome</keyword>
<dbReference type="RefSeq" id="XP_030829968.1">
    <property type="nucleotide sequence ID" value="XM_030974108.1"/>
</dbReference>
<feature type="compositionally biased region" description="Polar residues" evidence="4">
    <location>
        <begin position="587"/>
        <end position="599"/>
    </location>
</feature>
<dbReference type="CDD" id="cd08031">
    <property type="entry name" value="LARP_4_5_like"/>
    <property type="match status" value="1"/>
</dbReference>
<dbReference type="InterPro" id="IPR036388">
    <property type="entry name" value="WH-like_DNA-bd_sf"/>
</dbReference>
<feature type="domain" description="HTH La-type RNA-binding" evidence="5">
    <location>
        <begin position="173"/>
        <end position="262"/>
    </location>
</feature>
<sequence>MLIFPPQGIWTVVLSSDSGSDSEDTSTGPKVKFSLLPMTSDRTKKGDDLSAAAAAQTGVTKKTTLNPNAKAFQSPKTPTGSVNSDTGDGSQDWADHDSGISVASSPQVAMKSQGPTGAFQMNGDMGKYTAVGYPPTPESPVFPLANGHLFGPEFPYLPDGQIVTAEDISQQEPPKGDDLRKLLQRQLEYYFSRENLANDRYLQSQMDSDQYVTIRTIANFNAVKKLTHDLQLVIEVLRESPFVQVDGKGEKVRPNHKRCTVILREVPDTTPIEDVRALFTHEHCPKFVSCEFAHNNNWYITFESDSDAQLAYRHLRERVGHFQGKPIMARIKAKPLQRITYTQAAPKVLNGYHIATNNFSQAQTAVFQPTQFQQYTTAPSAAAAAAAAQAVAAQQQPLNGIIQQQQYTYYPAANVPPQWSQTYYEAPQAMPQQFGTTSAFPQKYQPTNTNTSRHNSYQGPRNSHIISSRTVKSHPRSSSTPELRMNDHRMNDRMGILDPNLPSHHNRHYHPHEHRRSTQQPSMPLNSSRLPPYPRGGEEPLERLDRLDRMDRKEDKGGGGGEVFLAPKRREGSARRPHPHFNDDTHIGSTSTSLQQSHSGHYDLSRRRPLSSNSTNNSTFRGGRRRRDDDIPPSRRSNSTGGTTITTSSSSSNHNSSTMSSAGGTGGSSANTKDSRDSKEKEATKTPSSPKIDLASFPPLPGRPSKEDGSEEGKKDEGSGSKDVAPSMTPMADVVKGLKEPKRAAPRPVEPKPTPVASTKDSSTNTASQSSGSKEVEKPVAPAPKPAPPTPQNAKQKQTSSYTQTDPEEKQSSKIEASPSHGTTSATTNNTTKHNSRASTSSTPSSSSTTSSSSSSMSAASKNGSSSHPVASESTKSVSTATQAVTSSVGTATPATSSAASHMSASGRSTALAGSNSSAAAAAAAAQVATVKTSDGIPPPRLSYAQVIAKMSAAKANQAENPEPSKPSGNKTSAQTTGPKDMPNSNSSSHERTVNNSSSVPLSNHANSQMGSKPQRFPRYGRGPKMEQNGGDGGHFYSGGGRHRGRGEYGGRRSPPHHKPASK</sequence>
<dbReference type="Pfam" id="PF05383">
    <property type="entry name" value="La"/>
    <property type="match status" value="1"/>
</dbReference>
<feature type="compositionally biased region" description="Pro residues" evidence="4">
    <location>
        <begin position="781"/>
        <end position="791"/>
    </location>
</feature>
<reference evidence="6" key="2">
    <citation type="submission" date="2021-01" db="UniProtKB">
        <authorList>
            <consortium name="EnsemblMetazoa"/>
        </authorList>
    </citation>
    <scope>IDENTIFICATION</scope>
</reference>
<reference evidence="7" key="1">
    <citation type="submission" date="2015-02" db="EMBL/GenBank/DDBJ databases">
        <title>Genome sequencing for Strongylocentrotus purpuratus.</title>
        <authorList>
            <person name="Murali S."/>
            <person name="Liu Y."/>
            <person name="Vee V."/>
            <person name="English A."/>
            <person name="Wang M."/>
            <person name="Skinner E."/>
            <person name="Han Y."/>
            <person name="Muzny D.M."/>
            <person name="Worley K.C."/>
            <person name="Gibbs R.A."/>
        </authorList>
    </citation>
    <scope>NUCLEOTIDE SEQUENCE</scope>
</reference>
<evidence type="ECO:0000313" key="7">
    <source>
        <dbReference type="Proteomes" id="UP000007110"/>
    </source>
</evidence>
<dbReference type="InterPro" id="IPR058699">
    <property type="entry name" value="RRM_LARP4/4B"/>
</dbReference>
<protein>
    <recommendedName>
        <fullName evidence="5">HTH La-type RNA-binding domain-containing protein</fullName>
    </recommendedName>
</protein>
<keyword evidence="1" id="KW-0597">Phosphoprotein</keyword>
<feature type="compositionally biased region" description="Polar residues" evidence="4">
    <location>
        <begin position="518"/>
        <end position="529"/>
    </location>
</feature>
<dbReference type="EnsemblMetazoa" id="XM_030974108">
    <property type="protein sequence ID" value="XP_030829968"/>
    <property type="gene ID" value="LOC593659"/>
</dbReference>
<feature type="compositionally biased region" description="Polar residues" evidence="4">
    <location>
        <begin position="610"/>
        <end position="620"/>
    </location>
</feature>
<feature type="compositionally biased region" description="Basic residues" evidence="4">
    <location>
        <begin position="504"/>
        <end position="517"/>
    </location>
</feature>
<feature type="compositionally biased region" description="Gly residues" evidence="4">
    <location>
        <begin position="1030"/>
        <end position="1040"/>
    </location>
</feature>
<dbReference type="CDD" id="cd12430">
    <property type="entry name" value="RRM_LARP4_5_like"/>
    <property type="match status" value="1"/>
</dbReference>
<feature type="compositionally biased region" description="Basic and acidic residues" evidence="4">
    <location>
        <begin position="704"/>
        <end position="720"/>
    </location>
</feature>
<dbReference type="PROSITE" id="PS50961">
    <property type="entry name" value="HTH_LA"/>
    <property type="match status" value="1"/>
</dbReference>